<keyword evidence="5 9" id="KW-1133">Transmembrane helix</keyword>
<accession>A0A7G8Z9C6</accession>
<keyword evidence="4" id="KW-0552">Olfaction</keyword>
<keyword evidence="8" id="KW-0807">Transducer</keyword>
<evidence type="ECO:0000256" key="5">
    <source>
        <dbReference type="ARBA" id="ARBA00022989"/>
    </source>
</evidence>
<gene>
    <name evidence="10" type="primary">OR107</name>
</gene>
<evidence type="ECO:0000256" key="7">
    <source>
        <dbReference type="ARBA" id="ARBA00023170"/>
    </source>
</evidence>
<dbReference type="GO" id="GO:0016020">
    <property type="term" value="C:membrane"/>
    <property type="evidence" value="ECO:0007669"/>
    <property type="project" value="UniProtKB-SubCell"/>
</dbReference>
<dbReference type="GO" id="GO:0007165">
    <property type="term" value="P:signal transduction"/>
    <property type="evidence" value="ECO:0007669"/>
    <property type="project" value="UniProtKB-KW"/>
</dbReference>
<comment type="subcellular location">
    <subcellularLocation>
        <location evidence="1">Membrane</location>
        <topology evidence="1">Multi-pass membrane protein</topology>
    </subcellularLocation>
</comment>
<keyword evidence="2" id="KW-0716">Sensory transduction</keyword>
<dbReference type="Pfam" id="PF02949">
    <property type="entry name" value="7tm_6"/>
    <property type="match status" value="1"/>
</dbReference>
<name>A0A7G8Z9C6_9HYME</name>
<proteinExistence type="evidence at transcript level"/>
<sequence>MIYMHLFHIYPVKYGYVLPGVYPWKTTANGLFYKIQIILEMIAMIMTFCTTIGVDLLFSLYIMLVISQLIEMSHRISELGTKEKNYEVIKKTMMQHEVLINCFHDINNIFGPMILWGKIFNAGTICSAMYQIYKVSIMNIKWISRLISPIIINITKIFTASQDNSTVYGNPCYFYHLQTFPNICMCICWVTID</sequence>
<dbReference type="GO" id="GO:0005549">
    <property type="term" value="F:odorant binding"/>
    <property type="evidence" value="ECO:0007669"/>
    <property type="project" value="InterPro"/>
</dbReference>
<keyword evidence="3 9" id="KW-0812">Transmembrane</keyword>
<evidence type="ECO:0000313" key="10">
    <source>
        <dbReference type="EMBL" id="QNL15051.1"/>
    </source>
</evidence>
<organism evidence="10">
    <name type="scientific">Aulacocentrum confusum</name>
    <dbReference type="NCBI Taxonomy" id="2767324"/>
    <lineage>
        <taxon>Eukaryota</taxon>
        <taxon>Metazoa</taxon>
        <taxon>Ecdysozoa</taxon>
        <taxon>Arthropoda</taxon>
        <taxon>Hexapoda</taxon>
        <taxon>Insecta</taxon>
        <taxon>Pterygota</taxon>
        <taxon>Neoptera</taxon>
        <taxon>Endopterygota</taxon>
        <taxon>Hymenoptera</taxon>
        <taxon>Apocrita</taxon>
        <taxon>Ichneumonoidea</taxon>
        <taxon>Braconidae</taxon>
        <taxon>Macrocentrinae</taxon>
        <taxon>Aulacocentrum</taxon>
    </lineage>
</organism>
<dbReference type="EMBL" id="MT671047">
    <property type="protein sequence ID" value="QNL15051.1"/>
    <property type="molecule type" value="mRNA"/>
</dbReference>
<evidence type="ECO:0000256" key="6">
    <source>
        <dbReference type="ARBA" id="ARBA00023136"/>
    </source>
</evidence>
<evidence type="ECO:0000256" key="9">
    <source>
        <dbReference type="SAM" id="Phobius"/>
    </source>
</evidence>
<evidence type="ECO:0000256" key="1">
    <source>
        <dbReference type="ARBA" id="ARBA00004141"/>
    </source>
</evidence>
<dbReference type="InterPro" id="IPR004117">
    <property type="entry name" value="7tm6_olfct_rcpt"/>
</dbReference>
<evidence type="ECO:0000256" key="4">
    <source>
        <dbReference type="ARBA" id="ARBA00022725"/>
    </source>
</evidence>
<evidence type="ECO:0000256" key="8">
    <source>
        <dbReference type="ARBA" id="ARBA00023224"/>
    </source>
</evidence>
<evidence type="ECO:0000256" key="3">
    <source>
        <dbReference type="ARBA" id="ARBA00022692"/>
    </source>
</evidence>
<dbReference type="AlphaFoldDB" id="A0A7G8Z9C6"/>
<evidence type="ECO:0000256" key="2">
    <source>
        <dbReference type="ARBA" id="ARBA00022606"/>
    </source>
</evidence>
<reference evidence="10" key="1">
    <citation type="submission" date="2020-06" db="EMBL/GenBank/DDBJ databases">
        <authorList>
            <person name="Sheng S."/>
        </authorList>
    </citation>
    <scope>NUCLEOTIDE SEQUENCE</scope>
    <source>
        <tissue evidence="10">Antenna</tissue>
    </source>
</reference>
<keyword evidence="7 10" id="KW-0675">Receptor</keyword>
<feature type="transmembrane region" description="Helical" evidence="9">
    <location>
        <begin position="41"/>
        <end position="66"/>
    </location>
</feature>
<protein>
    <submittedName>
        <fullName evidence="10">Olfactory receptor 107</fullName>
    </submittedName>
</protein>
<dbReference type="GO" id="GO:0004984">
    <property type="term" value="F:olfactory receptor activity"/>
    <property type="evidence" value="ECO:0007669"/>
    <property type="project" value="InterPro"/>
</dbReference>
<keyword evidence="6 9" id="KW-0472">Membrane</keyword>